<sequence>MAEDETERLLEKLDIGQKVRLLTGASNWRTYDEPAVGLRPVTMSDGPAGVRGDAWDERQTSLVLPSPTALAASWDEELVRELGGLLAFEARRKGVQVLLAPTLNLHRSPLGGRHFECFSEDPLLTARTGVAFVTGVQEGGVAATAKHFVANDAETDRLRVDVRVDERTLREVYLAPFEAAVDAGVWVVMSAYNKVNGETMSASPLLDRPLKGDRPAGGNGRAHENGPADANGALHGGGWGFDGLIVSDWGAVRTLLDSARSGQDLAMPGPESPWAAGLLDAVRSGLIDETRIDDKVRRLLRLARRVGALGRVSEVASSAHGVGLTAAGAYDREAEDRSRTGRTRATSTTRGARVPAAVSRTGLPEHAPGEPSPIPGLLSPPGERRALLRRAVAAGTVLLRNEGGLLPLDPSRTRRVAVIGPHATAVRIQGGGSAEVFPSSVVTPLEGIETALREAAGDSDRAPAAVTYTPGLPPHTRPRPLDPAWTRDPRDGEPGVLVRLLDAEGTELHAEHRLSGRIVEPARVPGAVTVEIRALVRPTQTGSWTLGVGGWGLISLSVDGRTLMTGEFPLDSDDPTRVHVSPPYRCTEAELTEGVEAEVVARRRLDPGTGVATLLAAAPPPGNASTALAAAVAAARAADAAVVVVGTTEESESEGRDRESLALPDGQDALVGAVARANPRTVVLVNSGGPVELPWHRDVPALLLAWFPGQEAGHGLADVLFGAAEPGGRLPTTWALAQEDVPVLGTRPRDGRLPYEEGIHIGHRAWLRAEAEPAYWFGHGLGYTTWQYEELEAPGTVGGSGEAVDVRVRLRNTGPREGREVVQVYLARPDTAVDRPVRALAGYAAVEAGPGKEAVATVRLGARALSHWSTERGRWETEAGEFTLLAGPSVGELPLHATLTVTATGPLTAGPSMESALR</sequence>
<feature type="region of interest" description="Disordered" evidence="3">
    <location>
        <begin position="203"/>
        <end position="231"/>
    </location>
</feature>
<reference evidence="6" key="1">
    <citation type="journal article" date="2019" name="Int. J. Syst. Evol. Microbiol.">
        <title>The Global Catalogue of Microorganisms (GCM) 10K type strain sequencing project: providing services to taxonomists for standard genome sequencing and annotation.</title>
        <authorList>
            <consortium name="The Broad Institute Genomics Platform"/>
            <consortium name="The Broad Institute Genome Sequencing Center for Infectious Disease"/>
            <person name="Wu L."/>
            <person name="Ma J."/>
        </authorList>
    </citation>
    <scope>NUCLEOTIDE SEQUENCE [LARGE SCALE GENOMIC DNA]</scope>
    <source>
        <strain evidence="6">CGMCC 4.7275</strain>
    </source>
</reference>
<gene>
    <name evidence="5" type="ORF">GCM10011583_35820</name>
</gene>
<dbReference type="Pfam" id="PF01915">
    <property type="entry name" value="Glyco_hydro_3_C"/>
    <property type="match status" value="1"/>
</dbReference>
<dbReference type="Gene3D" id="2.60.40.10">
    <property type="entry name" value="Immunoglobulins"/>
    <property type="match status" value="1"/>
</dbReference>
<dbReference type="InterPro" id="IPR002772">
    <property type="entry name" value="Glyco_hydro_3_C"/>
</dbReference>
<proteinExistence type="inferred from homology"/>
<dbReference type="PANTHER" id="PTHR42715">
    <property type="entry name" value="BETA-GLUCOSIDASE"/>
    <property type="match status" value="1"/>
</dbReference>
<dbReference type="InterPro" id="IPR026891">
    <property type="entry name" value="Fn3-like"/>
</dbReference>
<feature type="compositionally biased region" description="Low complexity" evidence="3">
    <location>
        <begin position="343"/>
        <end position="353"/>
    </location>
</feature>
<accession>A0ABQ2E9R4</accession>
<comment type="similarity">
    <text evidence="1">Belongs to the glycosyl hydrolase 3 family.</text>
</comment>
<feature type="domain" description="Fibronectin type III-like" evidence="4">
    <location>
        <begin position="820"/>
        <end position="890"/>
    </location>
</feature>
<dbReference type="GO" id="GO:0016787">
    <property type="term" value="F:hydrolase activity"/>
    <property type="evidence" value="ECO:0007669"/>
    <property type="project" value="UniProtKB-KW"/>
</dbReference>
<dbReference type="SUPFAM" id="SSF52279">
    <property type="entry name" value="Beta-D-glucan exohydrolase, C-terminal domain"/>
    <property type="match status" value="1"/>
</dbReference>
<dbReference type="Gene3D" id="3.40.50.1700">
    <property type="entry name" value="Glycoside hydrolase family 3 C-terminal domain"/>
    <property type="match status" value="2"/>
</dbReference>
<dbReference type="InterPro" id="IPR001764">
    <property type="entry name" value="Glyco_hydro_3_N"/>
</dbReference>
<dbReference type="InterPro" id="IPR036881">
    <property type="entry name" value="Glyco_hydro_3_C_sf"/>
</dbReference>
<keyword evidence="2 5" id="KW-0378">Hydrolase</keyword>
<dbReference type="Pfam" id="PF00933">
    <property type="entry name" value="Glyco_hydro_3"/>
    <property type="match status" value="1"/>
</dbReference>
<evidence type="ECO:0000313" key="6">
    <source>
        <dbReference type="Proteomes" id="UP000660265"/>
    </source>
</evidence>
<feature type="region of interest" description="Disordered" evidence="3">
    <location>
        <begin position="330"/>
        <end position="380"/>
    </location>
</feature>
<dbReference type="Pfam" id="PF14310">
    <property type="entry name" value="Fn3-like"/>
    <property type="match status" value="1"/>
</dbReference>
<dbReference type="Gene3D" id="3.20.20.300">
    <property type="entry name" value="Glycoside hydrolase, family 3, N-terminal domain"/>
    <property type="match status" value="1"/>
</dbReference>
<evidence type="ECO:0000256" key="1">
    <source>
        <dbReference type="ARBA" id="ARBA00005336"/>
    </source>
</evidence>
<dbReference type="Proteomes" id="UP000660265">
    <property type="component" value="Unassembled WGS sequence"/>
</dbReference>
<organism evidence="5 6">
    <name type="scientific">Streptomyces camponoticapitis</name>
    <dbReference type="NCBI Taxonomy" id="1616125"/>
    <lineage>
        <taxon>Bacteria</taxon>
        <taxon>Bacillati</taxon>
        <taxon>Actinomycetota</taxon>
        <taxon>Actinomycetes</taxon>
        <taxon>Kitasatosporales</taxon>
        <taxon>Streptomycetaceae</taxon>
        <taxon>Streptomyces</taxon>
    </lineage>
</organism>
<keyword evidence="6" id="KW-1185">Reference proteome</keyword>
<evidence type="ECO:0000313" key="5">
    <source>
        <dbReference type="EMBL" id="GGK01180.1"/>
    </source>
</evidence>
<dbReference type="InterPro" id="IPR036962">
    <property type="entry name" value="Glyco_hydro_3_N_sf"/>
</dbReference>
<dbReference type="InterPro" id="IPR017853">
    <property type="entry name" value="GH"/>
</dbReference>
<dbReference type="PRINTS" id="PR00133">
    <property type="entry name" value="GLHYDRLASE3"/>
</dbReference>
<dbReference type="PANTHER" id="PTHR42715:SF10">
    <property type="entry name" value="BETA-GLUCOSIDASE"/>
    <property type="match status" value="1"/>
</dbReference>
<feature type="region of interest" description="Disordered" evidence="3">
    <location>
        <begin position="456"/>
        <end position="490"/>
    </location>
</feature>
<evidence type="ECO:0000259" key="4">
    <source>
        <dbReference type="SMART" id="SM01217"/>
    </source>
</evidence>
<dbReference type="RefSeq" id="WP_189108460.1">
    <property type="nucleotide sequence ID" value="NZ_BMMV01000010.1"/>
</dbReference>
<comment type="caution">
    <text evidence="5">The sequence shown here is derived from an EMBL/GenBank/DDBJ whole genome shotgun (WGS) entry which is preliminary data.</text>
</comment>
<name>A0ABQ2E9R4_9ACTN</name>
<feature type="compositionally biased region" description="Basic and acidic residues" evidence="3">
    <location>
        <begin position="330"/>
        <end position="339"/>
    </location>
</feature>
<protein>
    <submittedName>
        <fullName evidence="5">Glycosyl hydrolase</fullName>
    </submittedName>
</protein>
<dbReference type="InterPro" id="IPR013783">
    <property type="entry name" value="Ig-like_fold"/>
</dbReference>
<dbReference type="EMBL" id="BMMV01000010">
    <property type="protein sequence ID" value="GGK01180.1"/>
    <property type="molecule type" value="Genomic_DNA"/>
</dbReference>
<evidence type="ECO:0000256" key="3">
    <source>
        <dbReference type="SAM" id="MobiDB-lite"/>
    </source>
</evidence>
<dbReference type="InterPro" id="IPR050288">
    <property type="entry name" value="Cellulose_deg_GH3"/>
</dbReference>
<evidence type="ECO:0000256" key="2">
    <source>
        <dbReference type="ARBA" id="ARBA00022801"/>
    </source>
</evidence>
<dbReference type="SUPFAM" id="SSF51445">
    <property type="entry name" value="(Trans)glycosidases"/>
    <property type="match status" value="1"/>
</dbReference>
<dbReference type="SMART" id="SM01217">
    <property type="entry name" value="Fn3_like"/>
    <property type="match status" value="1"/>
</dbReference>